<feature type="region of interest" description="Disordered" evidence="1">
    <location>
        <begin position="1"/>
        <end position="25"/>
    </location>
</feature>
<dbReference type="AlphaFoldDB" id="A0A2N3RHK7"/>
<reference evidence="4 5" key="1">
    <citation type="submission" date="2017-11" db="EMBL/GenBank/DDBJ databases">
        <title>Xanthomonas prunicola sp. nov., a novel pathogen that affects nectarine (Prunus persica var. nectarine) trees.</title>
        <authorList>
            <person name="Lopez M."/>
            <person name="Lopez-Soriano P."/>
            <person name="Garita-Cambronero J."/>
            <person name="Beltran C."/>
            <person name="Taghouti G."/>
            <person name="Portier P."/>
            <person name="Cubero J."/>
            <person name="Fischer-Le Saux M."/>
            <person name="Marco-Noales E."/>
        </authorList>
    </citation>
    <scope>NUCLEOTIDE SEQUENCE [LARGE SCALE GENOMIC DNA]</scope>
    <source>
        <strain evidence="2 4">CFBP8353</strain>
        <strain evidence="3 5">CFBP8354</strain>
    </source>
</reference>
<gene>
    <name evidence="2" type="ORF">XpruCFBP8353_13950</name>
    <name evidence="3" type="ORF">XpruCFBP8354_13935</name>
</gene>
<dbReference type="EMBL" id="PHKW01000004">
    <property type="protein sequence ID" value="PKV16249.1"/>
    <property type="molecule type" value="Genomic_DNA"/>
</dbReference>
<evidence type="ECO:0000313" key="4">
    <source>
        <dbReference type="Proteomes" id="UP000233720"/>
    </source>
</evidence>
<organism evidence="2 4">
    <name type="scientific">Xanthomonas prunicola</name>
    <dbReference type="NCBI Taxonomy" id="2053930"/>
    <lineage>
        <taxon>Bacteria</taxon>
        <taxon>Pseudomonadati</taxon>
        <taxon>Pseudomonadota</taxon>
        <taxon>Gammaproteobacteria</taxon>
        <taxon>Lysobacterales</taxon>
        <taxon>Lysobacteraceae</taxon>
        <taxon>Xanthomonas</taxon>
    </lineage>
</organism>
<keyword evidence="5" id="KW-1185">Reference proteome</keyword>
<dbReference type="EMBL" id="PHKV01000004">
    <property type="protein sequence ID" value="PKV11973.1"/>
    <property type="molecule type" value="Genomic_DNA"/>
</dbReference>
<sequence>MRATGARALERPRRERRPGRGAGLEPRVVRRATALADAAPQSGAMHRLLPMGEGTPPSPICLRSAQCVDASIAALTYTSGAFQLIATSLVE</sequence>
<name>A0A2N3RHK7_9XANT</name>
<accession>A0A2N3RHK7</accession>
<dbReference type="Proteomes" id="UP000233748">
    <property type="component" value="Unassembled WGS sequence"/>
</dbReference>
<evidence type="ECO:0000313" key="2">
    <source>
        <dbReference type="EMBL" id="PKV11973.1"/>
    </source>
</evidence>
<comment type="caution">
    <text evidence="2">The sequence shown here is derived from an EMBL/GenBank/DDBJ whole genome shotgun (WGS) entry which is preliminary data.</text>
</comment>
<evidence type="ECO:0000313" key="5">
    <source>
        <dbReference type="Proteomes" id="UP000233748"/>
    </source>
</evidence>
<evidence type="ECO:0000256" key="1">
    <source>
        <dbReference type="SAM" id="MobiDB-lite"/>
    </source>
</evidence>
<protein>
    <submittedName>
        <fullName evidence="2">Uncharacterized protein</fullName>
    </submittedName>
</protein>
<dbReference type="Proteomes" id="UP000233720">
    <property type="component" value="Unassembled WGS sequence"/>
</dbReference>
<evidence type="ECO:0000313" key="3">
    <source>
        <dbReference type="EMBL" id="PKV16249.1"/>
    </source>
</evidence>
<proteinExistence type="predicted"/>